<evidence type="ECO:0000256" key="7">
    <source>
        <dbReference type="SAM" id="Phobius"/>
    </source>
</evidence>
<dbReference type="InterPro" id="IPR052027">
    <property type="entry name" value="PspC"/>
</dbReference>
<comment type="subcellular location">
    <subcellularLocation>
        <location evidence="1">Cell membrane</location>
        <topology evidence="1">Single-pass membrane protein</topology>
    </subcellularLocation>
</comment>
<dbReference type="Proteomes" id="UP001172082">
    <property type="component" value="Unassembled WGS sequence"/>
</dbReference>
<evidence type="ECO:0000256" key="4">
    <source>
        <dbReference type="ARBA" id="ARBA00022989"/>
    </source>
</evidence>
<feature type="region of interest" description="Disordered" evidence="6">
    <location>
        <begin position="88"/>
        <end position="119"/>
    </location>
</feature>
<evidence type="ECO:0000256" key="3">
    <source>
        <dbReference type="ARBA" id="ARBA00022692"/>
    </source>
</evidence>
<evidence type="ECO:0000256" key="1">
    <source>
        <dbReference type="ARBA" id="ARBA00004162"/>
    </source>
</evidence>
<dbReference type="Pfam" id="PF22744">
    <property type="entry name" value="Toast-rack_PspC-Cterm"/>
    <property type="match status" value="1"/>
</dbReference>
<dbReference type="InterPro" id="IPR007168">
    <property type="entry name" value="Phageshock_PspC_N"/>
</dbReference>
<evidence type="ECO:0000313" key="13">
    <source>
        <dbReference type="Proteomes" id="UP001172082"/>
    </source>
</evidence>
<evidence type="ECO:0000256" key="6">
    <source>
        <dbReference type="SAM" id="MobiDB-lite"/>
    </source>
</evidence>
<dbReference type="Pfam" id="PF10988">
    <property type="entry name" value="DUF2807"/>
    <property type="match status" value="1"/>
</dbReference>
<comment type="caution">
    <text evidence="12">The sequence shown here is derived from an EMBL/GenBank/DDBJ whole genome shotgun (WGS) entry which is preliminary data.</text>
</comment>
<protein>
    <submittedName>
        <fullName evidence="12">PspC domain-containing protein</fullName>
    </submittedName>
</protein>
<evidence type="ECO:0000259" key="8">
    <source>
        <dbReference type="Pfam" id="PF04024"/>
    </source>
</evidence>
<feature type="transmembrane region" description="Helical" evidence="7">
    <location>
        <begin position="314"/>
        <end position="332"/>
    </location>
</feature>
<feature type="transmembrane region" description="Helical" evidence="7">
    <location>
        <begin position="131"/>
        <end position="150"/>
    </location>
</feature>
<feature type="transmembrane region" description="Helical" evidence="7">
    <location>
        <begin position="338"/>
        <end position="359"/>
    </location>
</feature>
<organism evidence="12 13">
    <name type="scientific">Splendidivirga corallicola</name>
    <dbReference type="NCBI Taxonomy" id="3051826"/>
    <lineage>
        <taxon>Bacteria</taxon>
        <taxon>Pseudomonadati</taxon>
        <taxon>Bacteroidota</taxon>
        <taxon>Cytophagia</taxon>
        <taxon>Cytophagales</taxon>
        <taxon>Splendidivirgaceae</taxon>
        <taxon>Splendidivirga</taxon>
    </lineage>
</organism>
<gene>
    <name evidence="12" type="ORF">QQ008_07015</name>
</gene>
<evidence type="ECO:0000259" key="10">
    <source>
        <dbReference type="Pfam" id="PF22571"/>
    </source>
</evidence>
<feature type="compositionally biased region" description="Basic and acidic residues" evidence="6">
    <location>
        <begin position="94"/>
        <end position="114"/>
    </location>
</feature>
<dbReference type="InterPro" id="IPR054321">
    <property type="entry name" value="PspC-rel_TM"/>
</dbReference>
<dbReference type="PANTHER" id="PTHR33885:SF3">
    <property type="entry name" value="PHAGE SHOCK PROTEIN C"/>
    <property type="match status" value="1"/>
</dbReference>
<feature type="domain" description="PspC-related transmembrane region" evidence="10">
    <location>
        <begin position="292"/>
        <end position="436"/>
    </location>
</feature>
<keyword evidence="4 7" id="KW-1133">Transmembrane helix</keyword>
<dbReference type="RefSeq" id="WP_346751131.1">
    <property type="nucleotide sequence ID" value="NZ_JAUJEA010000002.1"/>
</dbReference>
<dbReference type="Gene3D" id="2.160.20.120">
    <property type="match status" value="1"/>
</dbReference>
<accession>A0ABT8KKZ2</accession>
<evidence type="ECO:0000256" key="2">
    <source>
        <dbReference type="ARBA" id="ARBA00022475"/>
    </source>
</evidence>
<reference evidence="12" key="1">
    <citation type="submission" date="2023-06" db="EMBL/GenBank/DDBJ databases">
        <title>Genomic of Parafulvivirga corallium.</title>
        <authorList>
            <person name="Wang G."/>
        </authorList>
    </citation>
    <scope>NUCLEOTIDE SEQUENCE</scope>
    <source>
        <strain evidence="12">BMA10</strain>
    </source>
</reference>
<evidence type="ECO:0000259" key="11">
    <source>
        <dbReference type="Pfam" id="PF22744"/>
    </source>
</evidence>
<feature type="transmembrane region" description="Helical" evidence="7">
    <location>
        <begin position="156"/>
        <end position="181"/>
    </location>
</feature>
<feature type="transmembrane region" description="Helical" evidence="7">
    <location>
        <begin position="379"/>
        <end position="400"/>
    </location>
</feature>
<feature type="domain" description="Phage shock protein PspC N-terminal" evidence="8">
    <location>
        <begin position="194"/>
        <end position="250"/>
    </location>
</feature>
<proteinExistence type="predicted"/>
<keyword evidence="2" id="KW-1003">Cell membrane</keyword>
<evidence type="ECO:0000256" key="5">
    <source>
        <dbReference type="ARBA" id="ARBA00023136"/>
    </source>
</evidence>
<dbReference type="EMBL" id="JAUJEA010000002">
    <property type="protein sequence ID" value="MDN5201103.1"/>
    <property type="molecule type" value="Genomic_DNA"/>
</dbReference>
<dbReference type="Pfam" id="PF22571">
    <property type="entry name" value="LiaI-LiaF-TM_PspC"/>
    <property type="match status" value="1"/>
</dbReference>
<evidence type="ECO:0000313" key="12">
    <source>
        <dbReference type="EMBL" id="MDN5201103.1"/>
    </source>
</evidence>
<feature type="domain" description="PspC-related ToastRack" evidence="11">
    <location>
        <begin position="472"/>
        <end position="590"/>
    </location>
</feature>
<feature type="transmembrane region" description="Helical" evidence="7">
    <location>
        <begin position="225"/>
        <end position="247"/>
    </location>
</feature>
<evidence type="ECO:0000259" key="9">
    <source>
        <dbReference type="Pfam" id="PF10988"/>
    </source>
</evidence>
<dbReference type="PANTHER" id="PTHR33885">
    <property type="entry name" value="PHAGE SHOCK PROTEIN C"/>
    <property type="match status" value="1"/>
</dbReference>
<name>A0ABT8KKZ2_9BACT</name>
<dbReference type="InterPro" id="IPR054319">
    <property type="entry name" value="PspC-rel_ToastRack"/>
</dbReference>
<feature type="transmembrane region" description="Helical" evidence="7">
    <location>
        <begin position="412"/>
        <end position="433"/>
    </location>
</feature>
<dbReference type="Pfam" id="PF04024">
    <property type="entry name" value="PspC"/>
    <property type="match status" value="2"/>
</dbReference>
<sequence>MKKNISINISGIIFHIEEDGYDRLKNYLESINKYFATYEDSKEIIEDIENRIAEIFLTKLSDGKQVVSSEDVDSLITTMGSIADFEAAEEQEDISQRTTDREEKQKTTEGDAKAEQAQAPKKLYRDNKRKLLGGVAAGIANYFGLDPLWIRLILIILFFNLIIGVVSGLVLIGYIICWIIIPGSDELEEDKKMKKLYRNSEDRVIGGVSGGLAAYFGADTNLIRLLFVLTAIIGGTGLILYLILWIITPLATSITDKIQMKGEPVTLSTIESNVKKGLNVEPEEEENIFVRILLFPFRLLSTVFSGLGRVLGPFLLFIVEAIRIFAGAVIFITGVSMILAFTISIGVILGLMAGGDIFYMSNEIPIDIIKASFPPYTSVAAYLSVLVPSLLLTLVGISIILKRSVISTTLGWSMFGVWIISILALSVTVPAIVNEFKREGEYRVTETYDLGDKMAVLTLREVGMENYRVAKLKLRGHSDDSYRLVKNFESRGRTRQRAIENAKMVDYTVALEDSVFIFDSNIEFKRNADFRAQELDMTLYIPYNKPFKMDYDMSYIIRNTLWRNGYRSYQLEDNTWMFTEDGLQCITCEDAAENEKGPKIIRTPGSTEILKELDISGFNEIEAGHTFDIEIAYGENYEISINGKEDDLDHVIFDLNGDHLKIGMDYTLQQWNEKKHDIEVSIVTPALESIDFGGASKASIRGFVVNDFDVKLSGSADVEMEIEAEDINIVMSGSSNLQLNGRGQEMKAELSGTSDLEAIDFTVEHAEVEARGASNAEINARENIDIKEYGSSQINYIGNPKVNKIRSTDSED</sequence>
<keyword evidence="3 7" id="KW-0812">Transmembrane</keyword>
<dbReference type="InterPro" id="IPR021255">
    <property type="entry name" value="DUF2807"/>
</dbReference>
<keyword evidence="5 7" id="KW-0472">Membrane</keyword>
<keyword evidence="13" id="KW-1185">Reference proteome</keyword>
<feature type="domain" description="Putative auto-transporter adhesin head GIN" evidence="9">
    <location>
        <begin position="618"/>
        <end position="800"/>
    </location>
</feature>
<feature type="domain" description="Phage shock protein PspC N-terminal" evidence="8">
    <location>
        <begin position="121"/>
        <end position="182"/>
    </location>
</feature>